<accession>A0A1Y2FLA7</accession>
<gene>
    <name evidence="2" type="ORF">BCR37DRAFT_412805</name>
</gene>
<evidence type="ECO:0000313" key="3">
    <source>
        <dbReference type="Proteomes" id="UP000193685"/>
    </source>
</evidence>
<keyword evidence="1" id="KW-0732">Signal</keyword>
<dbReference type="EMBL" id="MCFI01000006">
    <property type="protein sequence ID" value="ORY84367.1"/>
    <property type="molecule type" value="Genomic_DNA"/>
</dbReference>
<feature type="signal peptide" evidence="1">
    <location>
        <begin position="1"/>
        <end position="22"/>
    </location>
</feature>
<organism evidence="2 3">
    <name type="scientific">Protomyces lactucae-debilis</name>
    <dbReference type="NCBI Taxonomy" id="2754530"/>
    <lineage>
        <taxon>Eukaryota</taxon>
        <taxon>Fungi</taxon>
        <taxon>Dikarya</taxon>
        <taxon>Ascomycota</taxon>
        <taxon>Taphrinomycotina</taxon>
        <taxon>Taphrinomycetes</taxon>
        <taxon>Taphrinales</taxon>
        <taxon>Protomycetaceae</taxon>
        <taxon>Protomyces</taxon>
    </lineage>
</organism>
<reference evidence="2 3" key="1">
    <citation type="submission" date="2016-07" db="EMBL/GenBank/DDBJ databases">
        <title>Pervasive Adenine N6-methylation of Active Genes in Fungi.</title>
        <authorList>
            <consortium name="DOE Joint Genome Institute"/>
            <person name="Mondo S.J."/>
            <person name="Dannebaum R.O."/>
            <person name="Kuo R.C."/>
            <person name="Labutti K."/>
            <person name="Haridas S."/>
            <person name="Kuo A."/>
            <person name="Salamov A."/>
            <person name="Ahrendt S.R."/>
            <person name="Lipzen A."/>
            <person name="Sullivan W."/>
            <person name="Andreopoulos W.B."/>
            <person name="Clum A."/>
            <person name="Lindquist E."/>
            <person name="Daum C."/>
            <person name="Ramamoorthy G.K."/>
            <person name="Gryganskyi A."/>
            <person name="Culley D."/>
            <person name="Magnuson J.K."/>
            <person name="James T.Y."/>
            <person name="O'Malley M.A."/>
            <person name="Stajich J.E."/>
            <person name="Spatafora J.W."/>
            <person name="Visel A."/>
            <person name="Grigoriev I.V."/>
        </authorList>
    </citation>
    <scope>NUCLEOTIDE SEQUENCE [LARGE SCALE GENOMIC DNA]</scope>
    <source>
        <strain evidence="2 3">12-1054</strain>
    </source>
</reference>
<comment type="caution">
    <text evidence="2">The sequence shown here is derived from an EMBL/GenBank/DDBJ whole genome shotgun (WGS) entry which is preliminary data.</text>
</comment>
<evidence type="ECO:0000256" key="1">
    <source>
        <dbReference type="SAM" id="SignalP"/>
    </source>
</evidence>
<sequence>MGFKHPFMLASLSTLLVSTTAAQARTAATGEAYQVVVYDPARFTCFDGGMKPRIYKVEELVNLQNRVSDKELGPLQHLNVYLLEDKDAGMDGDVSVAFKAEGYKKEWRARPVCNTATDNTNVHTFMKDHKLYSKGGCRLHLFIPAVAKTKPQIDLFSCYE</sequence>
<keyword evidence="3" id="KW-1185">Reference proteome</keyword>
<protein>
    <submittedName>
        <fullName evidence="2">Uncharacterized protein</fullName>
    </submittedName>
</protein>
<name>A0A1Y2FLA7_PROLT</name>
<proteinExistence type="predicted"/>
<dbReference type="GeneID" id="63788834"/>
<feature type="chain" id="PRO_5012169299" evidence="1">
    <location>
        <begin position="23"/>
        <end position="160"/>
    </location>
</feature>
<dbReference type="AlphaFoldDB" id="A0A1Y2FLA7"/>
<evidence type="ECO:0000313" key="2">
    <source>
        <dbReference type="EMBL" id="ORY84367.1"/>
    </source>
</evidence>
<dbReference type="RefSeq" id="XP_040726385.1">
    <property type="nucleotide sequence ID" value="XM_040872235.1"/>
</dbReference>
<dbReference type="Proteomes" id="UP000193685">
    <property type="component" value="Unassembled WGS sequence"/>
</dbReference>